<dbReference type="EMBL" id="FO704550">
    <property type="protein sequence ID" value="CDG17732.1"/>
    <property type="molecule type" value="Genomic_DNA"/>
</dbReference>
<proteinExistence type="predicted"/>
<reference evidence="3 5" key="2">
    <citation type="submission" date="2019-07" db="EMBL/GenBank/DDBJ databases">
        <title>Genomic Encyclopedia of Type Strains, Phase I: the one thousand microbial genomes (KMG-I) project.</title>
        <authorList>
            <person name="Kyrpides N."/>
        </authorList>
    </citation>
    <scope>NUCLEOTIDE SEQUENCE [LARGE SCALE GENOMIC DNA]</scope>
    <source>
        <strain evidence="3 5">DSM 17909</strain>
    </source>
</reference>
<dbReference type="RefSeq" id="WP_045970620.1">
    <property type="nucleotide sequence ID" value="NZ_CAWMED010000001.1"/>
</dbReference>
<evidence type="ECO:0000313" key="3">
    <source>
        <dbReference type="EMBL" id="TYP01434.1"/>
    </source>
</evidence>
<name>A0A068QRX0_9GAMM</name>
<keyword evidence="5" id="KW-1185">Reference proteome</keyword>
<gene>
    <name evidence="3" type="ORF">LY16_02694</name>
    <name evidence="2" type="ORF">XDD1_2033</name>
</gene>
<accession>A0A068QRX0</accession>
<dbReference type="SUPFAM" id="SSF160719">
    <property type="entry name" value="gpW/gp25-like"/>
    <property type="match status" value="1"/>
</dbReference>
<organism evidence="2 4">
    <name type="scientific">Xenorhabdus doucetiae</name>
    <dbReference type="NCBI Taxonomy" id="351671"/>
    <lineage>
        <taxon>Bacteria</taxon>
        <taxon>Pseudomonadati</taxon>
        <taxon>Pseudomonadota</taxon>
        <taxon>Gammaproteobacteria</taxon>
        <taxon>Enterobacterales</taxon>
        <taxon>Morganellaceae</taxon>
        <taxon>Xenorhabdus</taxon>
    </lineage>
</organism>
<dbReference type="STRING" id="351671.XDD1_2033"/>
<dbReference type="KEGG" id="xdo:XDD1_2033"/>
<evidence type="ECO:0000313" key="5">
    <source>
        <dbReference type="Proteomes" id="UP000324170"/>
    </source>
</evidence>
<feature type="domain" description="IraD/Gp25-like" evidence="1">
    <location>
        <begin position="56"/>
        <end position="158"/>
    </location>
</feature>
<sequence>MNDNLTLLHGGYHSRNNTVRITAKDRMLPSLLDRLTDNEPDKKQEAINNYMLSHSALRQNVLRDLQWLLNNINSESEQNLTPFPEIRHSVYNFGLPPLSGKCLSEIEWGDIQHRIMTAIHIFEPRIIPDGLEVSCVSDTHSLTLYNTLSIEIKGFLWCVPWPLEFLFRSDIDLENGYFTIKEAG</sequence>
<dbReference type="PANTHER" id="PTHR38595">
    <property type="entry name" value="CYTOPLASMIC PROTEIN-RELATED"/>
    <property type="match status" value="1"/>
</dbReference>
<evidence type="ECO:0000259" key="1">
    <source>
        <dbReference type="Pfam" id="PF04965"/>
    </source>
</evidence>
<dbReference type="InterPro" id="IPR007048">
    <property type="entry name" value="IraD/Gp25-like"/>
</dbReference>
<dbReference type="EMBL" id="VNHN01000051">
    <property type="protein sequence ID" value="TYP01434.1"/>
    <property type="molecule type" value="Genomic_DNA"/>
</dbReference>
<dbReference type="AlphaFoldDB" id="A0A068QRX0"/>
<dbReference type="Pfam" id="PF04965">
    <property type="entry name" value="GPW_gp25"/>
    <property type="match status" value="1"/>
</dbReference>
<dbReference type="PANTHER" id="PTHR38595:SF1">
    <property type="entry name" value="TYPE VI SECRETION SYSTEM COMPONENT TSSE1"/>
    <property type="match status" value="1"/>
</dbReference>
<dbReference type="OrthoDB" id="119583at2"/>
<reference evidence="2 4" key="1">
    <citation type="submission" date="2013-07" db="EMBL/GenBank/DDBJ databases">
        <authorList>
            <person name="Genoscope - CEA"/>
        </authorList>
    </citation>
    <scope>NUCLEOTIDE SEQUENCE [LARGE SCALE GENOMIC DNA]</scope>
    <source>
        <strain evidence="2">FRM16</strain>
        <strain evidence="4">FRM16 / DSM 17909</strain>
    </source>
</reference>
<dbReference type="Proteomes" id="UP000032721">
    <property type="component" value="Chromosome"/>
</dbReference>
<dbReference type="Proteomes" id="UP000324170">
    <property type="component" value="Unassembled WGS sequence"/>
</dbReference>
<dbReference type="InterPro" id="IPR053176">
    <property type="entry name" value="T6SS_TssE1-like"/>
</dbReference>
<protein>
    <submittedName>
        <fullName evidence="3">Type VI secretion system protein ImpF</fullName>
    </submittedName>
</protein>
<dbReference type="HOGENOM" id="CLU_102944_0_0_6"/>
<evidence type="ECO:0000313" key="2">
    <source>
        <dbReference type="EMBL" id="CDG17732.1"/>
    </source>
</evidence>
<evidence type="ECO:0000313" key="4">
    <source>
        <dbReference type="Proteomes" id="UP000032721"/>
    </source>
</evidence>